<protein>
    <recommendedName>
        <fullName evidence="8">Type II secretion system protein GspF domain-containing protein</fullName>
    </recommendedName>
</protein>
<proteinExistence type="inferred from homology"/>
<dbReference type="InterPro" id="IPR018076">
    <property type="entry name" value="T2SS_GspF_dom"/>
</dbReference>
<keyword evidence="3" id="KW-1003">Cell membrane</keyword>
<dbReference type="InterPro" id="IPR042094">
    <property type="entry name" value="T2SS_GspF_sf"/>
</dbReference>
<dbReference type="AlphaFoldDB" id="E6QGR3"/>
<evidence type="ECO:0000313" key="9">
    <source>
        <dbReference type="EMBL" id="CBI06427.1"/>
    </source>
</evidence>
<feature type="transmembrane region" description="Helical" evidence="7">
    <location>
        <begin position="141"/>
        <end position="159"/>
    </location>
</feature>
<dbReference type="PANTHER" id="PTHR30012:SF0">
    <property type="entry name" value="TYPE II SECRETION SYSTEM PROTEIN F-RELATED"/>
    <property type="match status" value="1"/>
</dbReference>
<evidence type="ECO:0000256" key="7">
    <source>
        <dbReference type="SAM" id="Phobius"/>
    </source>
</evidence>
<dbReference type="InterPro" id="IPR003004">
    <property type="entry name" value="GspF/PilC"/>
</dbReference>
<dbReference type="Pfam" id="PF00482">
    <property type="entry name" value="T2SSF"/>
    <property type="match status" value="2"/>
</dbReference>
<evidence type="ECO:0000256" key="5">
    <source>
        <dbReference type="ARBA" id="ARBA00022989"/>
    </source>
</evidence>
<sequence>MDWTFGLGDALRMPFQIDEAMRSLAHGNWPEKFRMTYYRRLAAQVENGITPAAATRQLAARTATRWNAWKYDPDVLAMGEIAGRMENGLPLQEALKGWAKPSELSIIAAGVKSGQVPESLRMVVETGQVVRRIRNRIIAELFEPALMGAMGFYLVYIVGTDMVPAMEGILAPDKWPAMARLLLPMGWFATSGVAPFALGAMVAVIMAILFTMPHWSGGWRRHFDKLPPWSIYRVLQGGAWIVGFTNLIAAGMKMEEALAVQAEMAPRWLKTRLLSARMQVVGGTELGRALQATGYGFPDPWLIQDISTFSGFADFPRLLRKIGDEWMRESEERIVAVLRGLGTMVNVGVNVMILLVVFGMNSLQSIVVSSAHM</sequence>
<keyword evidence="6 7" id="KW-0472">Membrane</keyword>
<comment type="caution">
    <text evidence="9">The sequence shown here is derived from an EMBL/GenBank/DDBJ whole genome shotgun (WGS) entry which is preliminary data.</text>
</comment>
<feature type="transmembrane region" description="Helical" evidence="7">
    <location>
        <begin position="185"/>
        <end position="211"/>
    </location>
</feature>
<keyword evidence="5 7" id="KW-1133">Transmembrane helix</keyword>
<accession>E6QGR3</accession>
<keyword evidence="4 7" id="KW-0812">Transmembrane</keyword>
<evidence type="ECO:0000256" key="4">
    <source>
        <dbReference type="ARBA" id="ARBA00022692"/>
    </source>
</evidence>
<evidence type="ECO:0000256" key="2">
    <source>
        <dbReference type="ARBA" id="ARBA00005745"/>
    </source>
</evidence>
<dbReference type="EMBL" id="CABP01000179">
    <property type="protein sequence ID" value="CBI06427.1"/>
    <property type="molecule type" value="Genomic_DNA"/>
</dbReference>
<comment type="similarity">
    <text evidence="2">Belongs to the GSP F family.</text>
</comment>
<evidence type="ECO:0000256" key="1">
    <source>
        <dbReference type="ARBA" id="ARBA00004651"/>
    </source>
</evidence>
<dbReference type="Gene3D" id="1.20.81.30">
    <property type="entry name" value="Type II secretion system (T2SS), domain F"/>
    <property type="match status" value="1"/>
</dbReference>
<dbReference type="PANTHER" id="PTHR30012">
    <property type="entry name" value="GENERAL SECRETION PATHWAY PROTEIN"/>
    <property type="match status" value="1"/>
</dbReference>
<name>E6QGR3_9ZZZZ</name>
<comment type="subcellular location">
    <subcellularLocation>
        <location evidence="1">Cell membrane</location>
        <topology evidence="1">Multi-pass membrane protein</topology>
    </subcellularLocation>
</comment>
<feature type="transmembrane region" description="Helical" evidence="7">
    <location>
        <begin position="336"/>
        <end position="360"/>
    </location>
</feature>
<reference evidence="9" key="1">
    <citation type="submission" date="2009-10" db="EMBL/GenBank/DDBJ databases">
        <title>Diversity of trophic interactions inside an arsenic-rich microbial ecosystem.</title>
        <authorList>
            <person name="Bertin P.N."/>
            <person name="Heinrich-Salmeron A."/>
            <person name="Pelletier E."/>
            <person name="Goulhen-Chollet F."/>
            <person name="Arsene-Ploetze F."/>
            <person name="Gallien S."/>
            <person name="Calteau A."/>
            <person name="Vallenet D."/>
            <person name="Casiot C."/>
            <person name="Chane-Woon-Ming B."/>
            <person name="Giloteaux L."/>
            <person name="Barakat M."/>
            <person name="Bonnefoy V."/>
            <person name="Bruneel O."/>
            <person name="Chandler M."/>
            <person name="Cleiss J."/>
            <person name="Duran R."/>
            <person name="Elbaz-Poulichet F."/>
            <person name="Fonknechten N."/>
            <person name="Lauga B."/>
            <person name="Mornico D."/>
            <person name="Ortet P."/>
            <person name="Schaeffer C."/>
            <person name="Siguier P."/>
            <person name="Alexander Thil Smith A."/>
            <person name="Van Dorsselaer A."/>
            <person name="Weissenbach J."/>
            <person name="Medigue C."/>
            <person name="Le Paslier D."/>
        </authorList>
    </citation>
    <scope>NUCLEOTIDE SEQUENCE</scope>
</reference>
<organism evidence="9">
    <name type="scientific">mine drainage metagenome</name>
    <dbReference type="NCBI Taxonomy" id="410659"/>
    <lineage>
        <taxon>unclassified sequences</taxon>
        <taxon>metagenomes</taxon>
        <taxon>ecological metagenomes</taxon>
    </lineage>
</organism>
<evidence type="ECO:0000256" key="3">
    <source>
        <dbReference type="ARBA" id="ARBA00022475"/>
    </source>
</evidence>
<gene>
    <name evidence="9" type="ORF">CARN5_0068</name>
</gene>
<evidence type="ECO:0000256" key="6">
    <source>
        <dbReference type="ARBA" id="ARBA00023136"/>
    </source>
</evidence>
<feature type="domain" description="Type II secretion system protein GspF" evidence="8">
    <location>
        <begin position="38"/>
        <end position="160"/>
    </location>
</feature>
<feature type="domain" description="Type II secretion system protein GspF" evidence="8">
    <location>
        <begin position="246"/>
        <end position="360"/>
    </location>
</feature>
<dbReference type="GO" id="GO:0005886">
    <property type="term" value="C:plasma membrane"/>
    <property type="evidence" value="ECO:0007669"/>
    <property type="project" value="UniProtKB-SubCell"/>
</dbReference>
<evidence type="ECO:0000259" key="8">
    <source>
        <dbReference type="Pfam" id="PF00482"/>
    </source>
</evidence>